<feature type="transmembrane region" description="Helical" evidence="6">
    <location>
        <begin position="164"/>
        <end position="183"/>
    </location>
</feature>
<comment type="caution">
    <text evidence="7">The sequence shown here is derived from an EMBL/GenBank/DDBJ whole genome shotgun (WGS) entry which is preliminary data.</text>
</comment>
<feature type="transmembrane region" description="Helical" evidence="6">
    <location>
        <begin position="414"/>
        <end position="432"/>
    </location>
</feature>
<protein>
    <submittedName>
        <fullName evidence="7">O-antigen/teichoic acid export membrane protein</fullName>
    </submittedName>
</protein>
<evidence type="ECO:0000256" key="3">
    <source>
        <dbReference type="ARBA" id="ARBA00022692"/>
    </source>
</evidence>
<evidence type="ECO:0000256" key="5">
    <source>
        <dbReference type="ARBA" id="ARBA00023136"/>
    </source>
</evidence>
<proteinExistence type="predicted"/>
<feature type="transmembrane region" description="Helical" evidence="6">
    <location>
        <begin position="287"/>
        <end position="304"/>
    </location>
</feature>
<feature type="transmembrane region" description="Helical" evidence="6">
    <location>
        <begin position="203"/>
        <end position="224"/>
    </location>
</feature>
<feature type="transmembrane region" description="Helical" evidence="6">
    <location>
        <begin position="324"/>
        <end position="347"/>
    </location>
</feature>
<feature type="transmembrane region" description="Helical" evidence="6">
    <location>
        <begin position="81"/>
        <end position="103"/>
    </location>
</feature>
<dbReference type="RefSeq" id="WP_147208720.1">
    <property type="nucleotide sequence ID" value="NZ_VLJS01000069.1"/>
</dbReference>
<dbReference type="Proteomes" id="UP000321583">
    <property type="component" value="Unassembled WGS sequence"/>
</dbReference>
<evidence type="ECO:0000256" key="1">
    <source>
        <dbReference type="ARBA" id="ARBA00004651"/>
    </source>
</evidence>
<dbReference type="AlphaFoldDB" id="A0A562DI46"/>
<dbReference type="PANTHER" id="PTHR30250">
    <property type="entry name" value="PST FAMILY PREDICTED COLANIC ACID TRANSPORTER"/>
    <property type="match status" value="1"/>
</dbReference>
<dbReference type="InterPro" id="IPR050833">
    <property type="entry name" value="Poly_Biosynth_Transport"/>
</dbReference>
<dbReference type="OrthoDB" id="9808870at2"/>
<accession>A0A562DI46</accession>
<feature type="transmembrane region" description="Helical" evidence="6">
    <location>
        <begin position="138"/>
        <end position="158"/>
    </location>
</feature>
<comment type="subcellular location">
    <subcellularLocation>
        <location evidence="1">Cell membrane</location>
        <topology evidence="1">Multi-pass membrane protein</topology>
    </subcellularLocation>
</comment>
<evidence type="ECO:0000313" key="8">
    <source>
        <dbReference type="Proteomes" id="UP000321583"/>
    </source>
</evidence>
<evidence type="ECO:0000313" key="7">
    <source>
        <dbReference type="EMBL" id="TWH09312.1"/>
    </source>
</evidence>
<feature type="transmembrane region" description="Helical" evidence="6">
    <location>
        <begin position="354"/>
        <end position="376"/>
    </location>
</feature>
<evidence type="ECO:0000256" key="6">
    <source>
        <dbReference type="SAM" id="Phobius"/>
    </source>
</evidence>
<organism evidence="7 8">
    <name type="scientific">Pseudoxanthomonas taiwanensis J19</name>
    <dbReference type="NCBI Taxonomy" id="935569"/>
    <lineage>
        <taxon>Bacteria</taxon>
        <taxon>Pseudomonadati</taxon>
        <taxon>Pseudomonadota</taxon>
        <taxon>Gammaproteobacteria</taxon>
        <taxon>Lysobacterales</taxon>
        <taxon>Lysobacteraceae</taxon>
        <taxon>Pseudoxanthomonas</taxon>
    </lineage>
</organism>
<dbReference type="PANTHER" id="PTHR30250:SF11">
    <property type="entry name" value="O-ANTIGEN TRANSPORTER-RELATED"/>
    <property type="match status" value="1"/>
</dbReference>
<keyword evidence="3 6" id="KW-0812">Transmembrane</keyword>
<keyword evidence="2" id="KW-1003">Cell membrane</keyword>
<feature type="transmembrane region" description="Helical" evidence="6">
    <location>
        <begin position="438"/>
        <end position="462"/>
    </location>
</feature>
<gene>
    <name evidence="7" type="ORF">L613_000400000330</name>
</gene>
<keyword evidence="4 6" id="KW-1133">Transmembrane helix</keyword>
<reference evidence="7 8" key="1">
    <citation type="submission" date="2019-07" db="EMBL/GenBank/DDBJ databases">
        <title>Genome sequencing of lignin-degrading bacterial isolates.</title>
        <authorList>
            <person name="Gladden J."/>
        </authorList>
    </citation>
    <scope>NUCLEOTIDE SEQUENCE [LARGE SCALE GENOMIC DNA]</scope>
    <source>
        <strain evidence="7 8">J19</strain>
    </source>
</reference>
<keyword evidence="5 6" id="KW-0472">Membrane</keyword>
<evidence type="ECO:0000256" key="4">
    <source>
        <dbReference type="ARBA" id="ARBA00022989"/>
    </source>
</evidence>
<evidence type="ECO:0000256" key="2">
    <source>
        <dbReference type="ARBA" id="ARBA00022475"/>
    </source>
</evidence>
<feature type="transmembrane region" description="Helical" evidence="6">
    <location>
        <begin position="382"/>
        <end position="402"/>
    </location>
</feature>
<dbReference type="GO" id="GO:0005886">
    <property type="term" value="C:plasma membrane"/>
    <property type="evidence" value="ECO:0007669"/>
    <property type="project" value="UniProtKB-SubCell"/>
</dbReference>
<feature type="transmembrane region" description="Helical" evidence="6">
    <location>
        <begin position="35"/>
        <end position="55"/>
    </location>
</feature>
<keyword evidence="8" id="KW-1185">Reference proteome</keyword>
<dbReference type="EMBL" id="VLJS01000069">
    <property type="protein sequence ID" value="TWH09312.1"/>
    <property type="molecule type" value="Genomic_DNA"/>
</dbReference>
<name>A0A562DI46_9GAMM</name>
<sequence>MRSRFLLPLSLIFAQGASLLIQIFVPRFLGPEEFVRFSLCWTYAQFLVIGLFEWLRNATIRFSAGVDRATSLRRRRVLTRLYAILAFALLALSFLCVILGLWWNWLGAIAASLGYAALRGVFDGAQALARAKFLNRQFIVTWISSSIISVILTLLFAANSGSGLVAFWAMALSFGISVSFQCFRGALKGISASHWDSAQFRFLWTYGSFIALTSLLSSALSPLVRTFATYGTGSLDAAGALLALDLSQKLMASIGLAFNLVFVQYAIRTAEHGTSQEVSQKLKFQTAAAAALIFPAAAGFLAVQDSVSKMIIPGSYLNSYASSIAIATLSACIVSFKSYGIDALFVVSGKSKRAVIGPMTTLLLTCAITLVGAFLVGWSLPLVLIGQFVALSVGALVSMRFARMETGVRWPFNEFMKAAIGSAGIFLLVRGLPGEPGWGHIAMCILTGAAFYFVYAYAVNLCEIRSYFSMRNTYR</sequence>